<evidence type="ECO:0000313" key="12">
    <source>
        <dbReference type="Proteomes" id="UP000199480"/>
    </source>
</evidence>
<dbReference type="AlphaFoldDB" id="A0A1H1L1K2"/>
<dbReference type="GeneID" id="78499985"/>
<dbReference type="CDD" id="cd03241">
    <property type="entry name" value="ABC_RecN"/>
    <property type="match status" value="1"/>
</dbReference>
<keyword evidence="6 8" id="KW-0234">DNA repair</keyword>
<evidence type="ECO:0000256" key="6">
    <source>
        <dbReference type="ARBA" id="ARBA00023204"/>
    </source>
</evidence>
<dbReference type="GO" id="GO:0016887">
    <property type="term" value="F:ATP hydrolysis activity"/>
    <property type="evidence" value="ECO:0007669"/>
    <property type="project" value="InterPro"/>
</dbReference>
<sequence length="548" mass="58481">MIDELRVRNVALIEDATIRPAAGLTVLTGETGTGKSALLSSLKLLMGERADAGAIREGADGLEVDGRLFVRGGDPDGTVVRRRVESTGRGRVEVDGRMASVRELASGVGATIDICGQHEHQRLLQVATHVDLLDAWAGDAAADALARYQRALRAARDAADELERVREMSRAADGRVEEAAFVLRKIDEVAPKAGEYEELEETLPKAEHAEALLRAAGEAREGIVGDGGVEDALSDVVTTLRDAARFDSALGRFADTLESSLIDIEDVTAGLREYQDGVDFDPEALDRLQARMAQLQGLLRSYGPRMEDVLERREKAAELVEAARDGGERIARAQEALDAAEKDLAVAADALDGVRAKAAPGLAAAVTEQMAFLEMGTAELEVVSERLPRAQWTSQGPSKVELMYRPAAGLTARPLRKIASGGEISRVMLACKVVLGNADSTETLVFDEVDAGVGGATAVALAQVLARLARTHQVIVVTHLAQVAVMADAHYVVTKVGADVPRTTLSQVEGQDRVREVARMLSGDQSEASLDHARQMLAEAEEVRGQKA</sequence>
<dbReference type="InterPro" id="IPR038729">
    <property type="entry name" value="Rad50/SbcC_AAA"/>
</dbReference>
<dbReference type="RefSeq" id="WP_090861625.1">
    <property type="nucleotide sequence ID" value="NZ_LT629759.1"/>
</dbReference>
<evidence type="ECO:0000256" key="1">
    <source>
        <dbReference type="ARBA" id="ARBA00009441"/>
    </source>
</evidence>
<dbReference type="GO" id="GO:0043590">
    <property type="term" value="C:bacterial nucleoid"/>
    <property type="evidence" value="ECO:0007669"/>
    <property type="project" value="TreeGrafter"/>
</dbReference>
<evidence type="ECO:0000259" key="10">
    <source>
        <dbReference type="Pfam" id="PF13476"/>
    </source>
</evidence>
<evidence type="ECO:0000256" key="5">
    <source>
        <dbReference type="ARBA" id="ARBA00022840"/>
    </source>
</evidence>
<keyword evidence="4 8" id="KW-0227">DNA damage</keyword>
<evidence type="ECO:0000256" key="4">
    <source>
        <dbReference type="ARBA" id="ARBA00022763"/>
    </source>
</evidence>
<accession>A0A1H1L1K2</accession>
<dbReference type="GO" id="GO:0009432">
    <property type="term" value="P:SOS response"/>
    <property type="evidence" value="ECO:0007669"/>
    <property type="project" value="TreeGrafter"/>
</dbReference>
<dbReference type="PANTHER" id="PTHR11059:SF0">
    <property type="entry name" value="DNA REPAIR PROTEIN RECN"/>
    <property type="match status" value="1"/>
</dbReference>
<evidence type="ECO:0000256" key="9">
    <source>
        <dbReference type="SAM" id="Coils"/>
    </source>
</evidence>
<organism evidence="11 12">
    <name type="scientific">Parafannyhessea umbonata</name>
    <dbReference type="NCBI Taxonomy" id="604330"/>
    <lineage>
        <taxon>Bacteria</taxon>
        <taxon>Bacillati</taxon>
        <taxon>Actinomycetota</taxon>
        <taxon>Coriobacteriia</taxon>
        <taxon>Coriobacteriales</taxon>
        <taxon>Atopobiaceae</taxon>
        <taxon>Parafannyhessea</taxon>
    </lineage>
</organism>
<comment type="similarity">
    <text evidence="1 8">Belongs to the RecN family.</text>
</comment>
<dbReference type="InterPro" id="IPR027417">
    <property type="entry name" value="P-loop_NTPase"/>
</dbReference>
<dbReference type="GO" id="GO:0006310">
    <property type="term" value="P:DNA recombination"/>
    <property type="evidence" value="ECO:0007669"/>
    <property type="project" value="InterPro"/>
</dbReference>
<reference evidence="12" key="1">
    <citation type="submission" date="2016-10" db="EMBL/GenBank/DDBJ databases">
        <authorList>
            <person name="Varghese N."/>
            <person name="Submissions S."/>
        </authorList>
    </citation>
    <scope>NUCLEOTIDE SEQUENCE [LARGE SCALE GENOMIC DNA]</scope>
    <source>
        <strain evidence="12">DSM 22620</strain>
    </source>
</reference>
<dbReference type="Pfam" id="PF13476">
    <property type="entry name" value="AAA_23"/>
    <property type="match status" value="1"/>
</dbReference>
<keyword evidence="3" id="KW-0547">Nucleotide-binding</keyword>
<feature type="coiled-coil region" evidence="9">
    <location>
        <begin position="145"/>
        <end position="172"/>
    </location>
</feature>
<dbReference type="PIRSF" id="PIRSF003128">
    <property type="entry name" value="RecN"/>
    <property type="match status" value="1"/>
</dbReference>
<feature type="domain" description="Rad50/SbcC-type AAA" evidence="10">
    <location>
        <begin position="5"/>
        <end position="90"/>
    </location>
</feature>
<dbReference type="PANTHER" id="PTHR11059">
    <property type="entry name" value="DNA REPAIR PROTEIN RECN"/>
    <property type="match status" value="1"/>
</dbReference>
<protein>
    <recommendedName>
        <fullName evidence="2 8">DNA repair protein RecN</fullName>
    </recommendedName>
    <alternativeName>
        <fullName evidence="7 8">Recombination protein N</fullName>
    </alternativeName>
</protein>
<dbReference type="GO" id="GO:0006302">
    <property type="term" value="P:double-strand break repair"/>
    <property type="evidence" value="ECO:0007669"/>
    <property type="project" value="InterPro"/>
</dbReference>
<dbReference type="Proteomes" id="UP000199480">
    <property type="component" value="Chromosome I"/>
</dbReference>
<evidence type="ECO:0000256" key="2">
    <source>
        <dbReference type="ARBA" id="ARBA00021315"/>
    </source>
</evidence>
<feature type="coiled-coil region" evidence="9">
    <location>
        <begin position="323"/>
        <end position="357"/>
    </location>
</feature>
<keyword evidence="9" id="KW-0175">Coiled coil</keyword>
<proteinExistence type="inferred from homology"/>
<comment type="function">
    <text evidence="8">May be involved in recombinational repair of damaged DNA.</text>
</comment>
<dbReference type="NCBIfam" id="TIGR00634">
    <property type="entry name" value="recN"/>
    <property type="match status" value="1"/>
</dbReference>
<evidence type="ECO:0000256" key="8">
    <source>
        <dbReference type="PIRNR" id="PIRNR003128"/>
    </source>
</evidence>
<evidence type="ECO:0000313" key="11">
    <source>
        <dbReference type="EMBL" id="SDR68267.1"/>
    </source>
</evidence>
<dbReference type="InterPro" id="IPR004604">
    <property type="entry name" value="DNA_recomb/repair_RecN"/>
</dbReference>
<dbReference type="GO" id="GO:0005524">
    <property type="term" value="F:ATP binding"/>
    <property type="evidence" value="ECO:0007669"/>
    <property type="project" value="UniProtKB-KW"/>
</dbReference>
<dbReference type="OrthoDB" id="9806954at2"/>
<name>A0A1H1L1K2_9ACTN</name>
<gene>
    <name evidence="11" type="ORF">SAMN04489857_0610</name>
</gene>
<dbReference type="SUPFAM" id="SSF52540">
    <property type="entry name" value="P-loop containing nucleoside triphosphate hydrolases"/>
    <property type="match status" value="1"/>
</dbReference>
<dbReference type="Gene3D" id="3.40.50.300">
    <property type="entry name" value="P-loop containing nucleotide triphosphate hydrolases"/>
    <property type="match status" value="2"/>
</dbReference>
<dbReference type="EMBL" id="LT629759">
    <property type="protein sequence ID" value="SDR68267.1"/>
    <property type="molecule type" value="Genomic_DNA"/>
</dbReference>
<evidence type="ECO:0000256" key="7">
    <source>
        <dbReference type="ARBA" id="ARBA00033408"/>
    </source>
</evidence>
<keyword evidence="5" id="KW-0067">ATP-binding</keyword>
<evidence type="ECO:0000256" key="3">
    <source>
        <dbReference type="ARBA" id="ARBA00022741"/>
    </source>
</evidence>